<dbReference type="InterPro" id="IPR009057">
    <property type="entry name" value="Homeodomain-like_sf"/>
</dbReference>
<comment type="caution">
    <text evidence="3">The sequence shown here is derived from an EMBL/GenBank/DDBJ whole genome shotgun (WGS) entry which is preliminary data.</text>
</comment>
<keyword evidence="4" id="KW-1185">Reference proteome</keyword>
<comment type="subcellular location">
    <subcellularLocation>
        <location evidence="1">Nucleus</location>
    </subcellularLocation>
</comment>
<dbReference type="SUPFAM" id="SSF46689">
    <property type="entry name" value="Homeodomain-like"/>
    <property type="match status" value="1"/>
</dbReference>
<proteinExistence type="predicted"/>
<dbReference type="Gene3D" id="1.10.10.1450">
    <property type="match status" value="1"/>
</dbReference>
<name>A0ABR3H440_LOXSC</name>
<sequence length="349" mass="39901">MHKIEYRAVIKFLTKEGKTPAEVKQRLDAVYGDSSPSYSTVKEWAKQFRLGRESIDDEPRPGRPSEAITDENIKFVEETVLEDRRLKTKELAVMTGLSKTTVLRILHEHLGMNKVSARWVPKLLSAVQKQERVRCCAQFLSLCEGRQKEVLDSIVTGDETMVLYHDPLSKKESMEWRRPSSPRPKKAKVTQSQKKIMATIFWDSEGILLVDFKERNTSVTGDYYASLLRQLRDAIKEKRRGKLSRGVLLLHDNAPVHASGASKAAVKECGFTEIEHPPYSPDLAPSDYYLFTKLKSDLRGTKFNTDDEVKSAVLAHFEGKNSEYFLKGIEMLVRRCEKCIQIKGDYIEK</sequence>
<protein>
    <recommendedName>
        <fullName evidence="2">Mos1 transposase HTH domain-containing protein</fullName>
    </recommendedName>
</protein>
<dbReference type="InterPro" id="IPR052709">
    <property type="entry name" value="Transposase-MT_Hybrid"/>
</dbReference>
<gene>
    <name evidence="3" type="ORF">ABMA27_010708</name>
</gene>
<dbReference type="Proteomes" id="UP001549920">
    <property type="component" value="Unassembled WGS sequence"/>
</dbReference>
<evidence type="ECO:0000259" key="2">
    <source>
        <dbReference type="Pfam" id="PF17906"/>
    </source>
</evidence>
<dbReference type="InterPro" id="IPR001888">
    <property type="entry name" value="Transposase_1"/>
</dbReference>
<evidence type="ECO:0000256" key="1">
    <source>
        <dbReference type="ARBA" id="ARBA00004123"/>
    </source>
</evidence>
<dbReference type="PANTHER" id="PTHR46060:SF1">
    <property type="entry name" value="MARINER MOS1 TRANSPOSASE-LIKE PROTEIN"/>
    <property type="match status" value="1"/>
</dbReference>
<evidence type="ECO:0000313" key="4">
    <source>
        <dbReference type="Proteomes" id="UP001549920"/>
    </source>
</evidence>
<accession>A0ABR3H440</accession>
<dbReference type="InterPro" id="IPR036397">
    <property type="entry name" value="RNaseH_sf"/>
</dbReference>
<dbReference type="Pfam" id="PF01359">
    <property type="entry name" value="Transposase_1"/>
    <property type="match status" value="1"/>
</dbReference>
<dbReference type="Gene3D" id="3.30.420.10">
    <property type="entry name" value="Ribonuclease H-like superfamily/Ribonuclease H"/>
    <property type="match status" value="1"/>
</dbReference>
<organism evidence="3 4">
    <name type="scientific">Loxostege sticticalis</name>
    <name type="common">Beet webworm moth</name>
    <dbReference type="NCBI Taxonomy" id="481309"/>
    <lineage>
        <taxon>Eukaryota</taxon>
        <taxon>Metazoa</taxon>
        <taxon>Ecdysozoa</taxon>
        <taxon>Arthropoda</taxon>
        <taxon>Hexapoda</taxon>
        <taxon>Insecta</taxon>
        <taxon>Pterygota</taxon>
        <taxon>Neoptera</taxon>
        <taxon>Endopterygota</taxon>
        <taxon>Lepidoptera</taxon>
        <taxon>Glossata</taxon>
        <taxon>Ditrysia</taxon>
        <taxon>Pyraloidea</taxon>
        <taxon>Crambidae</taxon>
        <taxon>Pyraustinae</taxon>
        <taxon>Loxostege</taxon>
    </lineage>
</organism>
<dbReference type="InterPro" id="IPR041426">
    <property type="entry name" value="Mos1_HTH"/>
</dbReference>
<dbReference type="Pfam" id="PF17906">
    <property type="entry name" value="HTH_48"/>
    <property type="match status" value="1"/>
</dbReference>
<dbReference type="EMBL" id="JBEUOH010000027">
    <property type="protein sequence ID" value="KAL0859566.1"/>
    <property type="molecule type" value="Genomic_DNA"/>
</dbReference>
<reference evidence="3 4" key="1">
    <citation type="submission" date="2024-06" db="EMBL/GenBank/DDBJ databases">
        <title>A chromosome-level genome assembly of beet webworm, Loxostege sticticalis.</title>
        <authorList>
            <person name="Zhang Y."/>
        </authorList>
    </citation>
    <scope>NUCLEOTIDE SEQUENCE [LARGE SCALE GENOMIC DNA]</scope>
    <source>
        <strain evidence="3">AQ026</strain>
        <tissue evidence="3">Whole body</tissue>
    </source>
</reference>
<evidence type="ECO:0000313" key="3">
    <source>
        <dbReference type="EMBL" id="KAL0859566.1"/>
    </source>
</evidence>
<feature type="domain" description="Mos1 transposase HTH" evidence="2">
    <location>
        <begin position="3"/>
        <end position="51"/>
    </location>
</feature>
<dbReference type="PANTHER" id="PTHR46060">
    <property type="entry name" value="MARINER MOS1 TRANSPOSASE-LIKE PROTEIN"/>
    <property type="match status" value="1"/>
</dbReference>